<dbReference type="PIRSF" id="PIRSF028291">
    <property type="entry name" value="UCP028291"/>
    <property type="match status" value="1"/>
</dbReference>
<gene>
    <name evidence="1" type="ORF">RHAB21_04619</name>
</gene>
<evidence type="ECO:0000313" key="2">
    <source>
        <dbReference type="Proteomes" id="UP000601041"/>
    </source>
</evidence>
<comment type="caution">
    <text evidence="1">The sequence shown here is derived from an EMBL/GenBank/DDBJ whole genome shotgun (WGS) entry which is preliminary data.</text>
</comment>
<evidence type="ECO:0008006" key="3">
    <source>
        <dbReference type="Google" id="ProtNLM"/>
    </source>
</evidence>
<dbReference type="Pfam" id="PF09981">
    <property type="entry name" value="DUF2218"/>
    <property type="match status" value="1"/>
</dbReference>
<sequence length="105" mass="11994">MVQSNSSWQTAEAQKYLAQLCKHFGHKIEVVHTERDGECRFACGTALLHAHEDRLDITVSAPDDEQLQQTQSVIERHLVTFAYRENLEALEWRPAAQSTDQDDKA</sequence>
<keyword evidence="2" id="KW-1185">Reference proteome</keyword>
<dbReference type="InterPro" id="IPR014543">
    <property type="entry name" value="UCP028291"/>
</dbReference>
<reference evidence="1 2" key="1">
    <citation type="submission" date="2020-11" db="EMBL/GenBank/DDBJ databases">
        <authorList>
            <person name="Lassalle F."/>
        </authorList>
    </citation>
    <scope>NUCLEOTIDE SEQUENCE [LARGE SCALE GENOMIC DNA]</scope>
    <source>
        <strain evidence="1 2">AB21</strain>
    </source>
</reference>
<name>A0ABM8PXW5_9HYPH</name>
<evidence type="ECO:0000313" key="1">
    <source>
        <dbReference type="EMBL" id="CAD7054225.1"/>
    </source>
</evidence>
<dbReference type="EMBL" id="CABFWE030000013">
    <property type="protein sequence ID" value="CAD7054225.1"/>
    <property type="molecule type" value="Genomic_DNA"/>
</dbReference>
<dbReference type="Gene3D" id="3.30.310.50">
    <property type="entry name" value="Alpha-D-phosphohexomutase, C-terminal domain"/>
    <property type="match status" value="1"/>
</dbReference>
<organism evidence="1 2">
    <name type="scientific">Pseudorhizobium halotolerans</name>
    <dbReference type="NCBI Taxonomy" id="1233081"/>
    <lineage>
        <taxon>Bacteria</taxon>
        <taxon>Pseudomonadati</taxon>
        <taxon>Pseudomonadota</taxon>
        <taxon>Alphaproteobacteria</taxon>
        <taxon>Hyphomicrobiales</taxon>
        <taxon>Rhizobiaceae</taxon>
        <taxon>Rhizobium/Agrobacterium group</taxon>
        <taxon>Pseudorhizobium</taxon>
    </lineage>
</organism>
<dbReference type="RefSeq" id="WP_052642633.1">
    <property type="nucleotide sequence ID" value="NZ_CABFWE030000013.1"/>
</dbReference>
<protein>
    <recommendedName>
        <fullName evidence="3">DUF2218 domain-containing protein</fullName>
    </recommendedName>
</protein>
<proteinExistence type="predicted"/>
<dbReference type="Proteomes" id="UP000601041">
    <property type="component" value="Unassembled WGS sequence"/>
</dbReference>
<accession>A0ABM8PXW5</accession>